<dbReference type="InterPro" id="IPR032466">
    <property type="entry name" value="Metal_Hydrolase"/>
</dbReference>
<dbReference type="SUPFAM" id="SSF51556">
    <property type="entry name" value="Metallo-dependent hydrolases"/>
    <property type="match status" value="1"/>
</dbReference>
<dbReference type="GO" id="GO:0046872">
    <property type="term" value="F:metal ion binding"/>
    <property type="evidence" value="ECO:0007669"/>
    <property type="project" value="UniProtKB-KW"/>
</dbReference>
<dbReference type="PIRSF" id="PIRSF005902">
    <property type="entry name" value="DNase_TatD"/>
    <property type="match status" value="1"/>
</dbReference>
<feature type="compositionally biased region" description="Polar residues" evidence="4">
    <location>
        <begin position="12"/>
        <end position="30"/>
    </location>
</feature>
<feature type="region of interest" description="Disordered" evidence="4">
    <location>
        <begin position="1"/>
        <end position="32"/>
    </location>
</feature>
<protein>
    <recommendedName>
        <fullName evidence="6">TatD related DNase</fullName>
    </recommendedName>
</protein>
<dbReference type="PANTHER" id="PTHR46124:SF2">
    <property type="entry name" value="D-AMINOACYL-TRNA DEACYLASE"/>
    <property type="match status" value="1"/>
</dbReference>
<dbReference type="PANTHER" id="PTHR46124">
    <property type="entry name" value="D-AMINOACYL-TRNA DEACYLASE"/>
    <property type="match status" value="1"/>
</dbReference>
<feature type="binding site" evidence="3">
    <location>
        <position position="193"/>
    </location>
    <ligand>
        <name>a divalent metal cation</name>
        <dbReference type="ChEBI" id="CHEBI:60240"/>
        <label>2</label>
    </ligand>
</feature>
<dbReference type="InterPro" id="IPR018228">
    <property type="entry name" value="DNase_TatD-rel_CS"/>
</dbReference>
<keyword evidence="1 3" id="KW-0479">Metal-binding</keyword>
<dbReference type="InterPro" id="IPR001130">
    <property type="entry name" value="TatD-like"/>
</dbReference>
<accession>A0A7S2V1W4</accession>
<dbReference type="AlphaFoldDB" id="A0A7S2V1W4"/>
<gene>
    <name evidence="5" type="ORF">FJAP1339_LOCUS8000</name>
</gene>
<keyword evidence="2" id="KW-0378">Hydrolase</keyword>
<dbReference type="GO" id="GO:0016788">
    <property type="term" value="F:hydrolase activity, acting on ester bonds"/>
    <property type="evidence" value="ECO:0007669"/>
    <property type="project" value="InterPro"/>
</dbReference>
<feature type="compositionally biased region" description="Basic and acidic residues" evidence="4">
    <location>
        <begin position="1"/>
        <end position="11"/>
    </location>
</feature>
<reference evidence="5" key="1">
    <citation type="submission" date="2021-01" db="EMBL/GenBank/DDBJ databases">
        <authorList>
            <person name="Corre E."/>
            <person name="Pelletier E."/>
            <person name="Niang G."/>
            <person name="Scheremetjew M."/>
            <person name="Finn R."/>
            <person name="Kale V."/>
            <person name="Holt S."/>
            <person name="Cochrane G."/>
            <person name="Meng A."/>
            <person name="Brown T."/>
            <person name="Cohen L."/>
        </authorList>
    </citation>
    <scope>NUCLEOTIDE SEQUENCE</scope>
    <source>
        <strain evidence="5">CCMP1661</strain>
    </source>
</reference>
<dbReference type="Pfam" id="PF01026">
    <property type="entry name" value="TatD_DNase"/>
    <property type="match status" value="1"/>
</dbReference>
<dbReference type="CDD" id="cd01310">
    <property type="entry name" value="TatD_DNAse"/>
    <property type="match status" value="1"/>
</dbReference>
<dbReference type="FunFam" id="3.20.20.140:FF:000005">
    <property type="entry name" value="TatD family hydrolase"/>
    <property type="match status" value="1"/>
</dbReference>
<name>A0A7S2V1W4_9STRA</name>
<dbReference type="GO" id="GO:0005829">
    <property type="term" value="C:cytosol"/>
    <property type="evidence" value="ECO:0007669"/>
    <property type="project" value="TreeGrafter"/>
</dbReference>
<evidence type="ECO:0000256" key="1">
    <source>
        <dbReference type="ARBA" id="ARBA00022723"/>
    </source>
</evidence>
<feature type="binding site" evidence="3">
    <location>
        <position position="244"/>
    </location>
    <ligand>
        <name>a divalent metal cation</name>
        <dbReference type="ChEBI" id="CHEBI:60240"/>
        <label>1</label>
    </ligand>
</feature>
<evidence type="ECO:0000256" key="3">
    <source>
        <dbReference type="PIRSR" id="PIRSR005902-1"/>
    </source>
</evidence>
<proteinExistence type="predicted"/>
<dbReference type="PROSITE" id="PS01090">
    <property type="entry name" value="TATD_2"/>
    <property type="match status" value="1"/>
</dbReference>
<evidence type="ECO:0000313" key="5">
    <source>
        <dbReference type="EMBL" id="CAD9867328.1"/>
    </source>
</evidence>
<evidence type="ECO:0008006" key="6">
    <source>
        <dbReference type="Google" id="ProtNLM"/>
    </source>
</evidence>
<dbReference type="Gene3D" id="3.20.20.140">
    <property type="entry name" value="Metal-dependent hydrolases"/>
    <property type="match status" value="1"/>
</dbReference>
<sequence length="295" mass="33072">MQEYSSSDRQKRNLSTFQSQIPQQQISGNVAPSPVADIGVNLTNRAFRKHWREVVHRSVDANVKTLVLTGVSIPSSRQSLEFAHAWASETGRSNLIVTVGVHPHDAKTFSERTIDDMRQMLLDPLAKAVGECGLDYNRNYSPKHDQLLAFRSQVSLACELAIPMFIHEREAHEDLTMVLDEFDGGQLPPIVIHCFTGTLNEAQVYIECGYFLSFAGTLCKKERGAHLREIIKQIPLERIMLETDAPFMGFVKGRKRSEPADVVNVAQQISETLGIPLQDVCGITMQTTKSFFQID</sequence>
<feature type="binding site" evidence="3">
    <location>
        <position position="167"/>
    </location>
    <ligand>
        <name>a divalent metal cation</name>
        <dbReference type="ChEBI" id="CHEBI:60240"/>
        <label>2</label>
    </ligand>
</feature>
<feature type="binding site" evidence="3">
    <location>
        <position position="131"/>
    </location>
    <ligand>
        <name>a divalent metal cation</name>
        <dbReference type="ChEBI" id="CHEBI:60240"/>
        <label>1</label>
    </ligand>
</feature>
<evidence type="ECO:0000256" key="4">
    <source>
        <dbReference type="SAM" id="MobiDB-lite"/>
    </source>
</evidence>
<evidence type="ECO:0000256" key="2">
    <source>
        <dbReference type="ARBA" id="ARBA00022801"/>
    </source>
</evidence>
<organism evidence="5">
    <name type="scientific">Fibrocapsa japonica</name>
    <dbReference type="NCBI Taxonomy" id="94617"/>
    <lineage>
        <taxon>Eukaryota</taxon>
        <taxon>Sar</taxon>
        <taxon>Stramenopiles</taxon>
        <taxon>Ochrophyta</taxon>
        <taxon>Raphidophyceae</taxon>
        <taxon>Chattonellales</taxon>
        <taxon>Chattonellaceae</taxon>
        <taxon>Fibrocapsa</taxon>
    </lineage>
</organism>
<dbReference type="EMBL" id="HBHR01015977">
    <property type="protein sequence ID" value="CAD9867328.1"/>
    <property type="molecule type" value="Transcribed_RNA"/>
</dbReference>